<evidence type="ECO:0000256" key="5">
    <source>
        <dbReference type="ARBA" id="ARBA00022803"/>
    </source>
</evidence>
<feature type="repeat" description="TPR" evidence="7">
    <location>
        <begin position="201"/>
        <end position="234"/>
    </location>
</feature>
<dbReference type="Pfam" id="PF13181">
    <property type="entry name" value="TPR_8"/>
    <property type="match status" value="1"/>
</dbReference>
<dbReference type="GO" id="GO:0005737">
    <property type="term" value="C:cytoplasm"/>
    <property type="evidence" value="ECO:0007669"/>
    <property type="project" value="TreeGrafter"/>
</dbReference>
<proteinExistence type="predicted"/>
<keyword evidence="2" id="KW-0677">Repeat</keyword>
<keyword evidence="4" id="KW-0833">Ubl conjugation pathway</keyword>
<dbReference type="OrthoDB" id="10006270at2759"/>
<dbReference type="SUPFAM" id="SSF48452">
    <property type="entry name" value="TPR-like"/>
    <property type="match status" value="2"/>
</dbReference>
<dbReference type="STRING" id="1754190.A0A1Y2DB40"/>
<dbReference type="GO" id="GO:0005680">
    <property type="term" value="C:anaphase-promoting complex"/>
    <property type="evidence" value="ECO:0007669"/>
    <property type="project" value="UniProtKB-ARBA"/>
</dbReference>
<dbReference type="EMBL" id="MCOG01000073">
    <property type="protein sequence ID" value="ORY56480.1"/>
    <property type="molecule type" value="Genomic_DNA"/>
</dbReference>
<evidence type="ECO:0000256" key="1">
    <source>
        <dbReference type="ARBA" id="ARBA00022618"/>
    </source>
</evidence>
<feature type="region of interest" description="Disordered" evidence="8">
    <location>
        <begin position="1"/>
        <end position="32"/>
    </location>
</feature>
<feature type="compositionally biased region" description="Acidic residues" evidence="8">
    <location>
        <begin position="1072"/>
        <end position="1083"/>
    </location>
</feature>
<evidence type="ECO:0000256" key="6">
    <source>
        <dbReference type="ARBA" id="ARBA00023306"/>
    </source>
</evidence>
<feature type="repeat" description="TPR" evidence="7">
    <location>
        <begin position="474"/>
        <end position="507"/>
    </location>
</feature>
<dbReference type="Proteomes" id="UP000193920">
    <property type="component" value="Unassembled WGS sequence"/>
</dbReference>
<evidence type="ECO:0000256" key="2">
    <source>
        <dbReference type="ARBA" id="ARBA00022737"/>
    </source>
</evidence>
<protein>
    <submittedName>
        <fullName evidence="9">TPR-like protein</fullName>
    </submittedName>
</protein>
<keyword evidence="5 7" id="KW-0802">TPR repeat</keyword>
<dbReference type="SMART" id="SM00028">
    <property type="entry name" value="TPR"/>
    <property type="match status" value="6"/>
</dbReference>
<dbReference type="PROSITE" id="PS50293">
    <property type="entry name" value="TPR_REGION"/>
    <property type="match status" value="1"/>
</dbReference>
<dbReference type="GO" id="GO:0031145">
    <property type="term" value="P:anaphase-promoting complex-dependent catabolic process"/>
    <property type="evidence" value="ECO:0007669"/>
    <property type="project" value="TreeGrafter"/>
</dbReference>
<sequence>MASTQKNDAASLAQEEKRKKKSTKSTLKNFNSNKKSSLFEKDFNSEISTTPRKSNRYRKFSKSSIQMEHNVRVSSNINIHNQKNRKSLIDKLRILRQDAFDQHLFSTAALWGDKIKNLTDDPNDIYWLAQIYFFMEEYPRVEHLLLKDDLVLKNIRCRILAIQCEIQLEKWQEALDITEIDDTEIKEKKSINIEKGIKLESTLYYLKGLIYSKQNQYDKAKENLKKALFIDVNCYEAFNLLISNYMLTNDEEWELIQSLKYNNSVEGELIKLLYISKMKKYKHLDEINLALERLDKDFYLGSNQDIMLSQANKYYTQSKFTECFELTLKILDNDRFNMECVLLHLVCLYELQKKNELFYIAHQLVEYYPNHEISWFAVGCYYLLIGQSSEARRYFSKSSTICPTFGSAWIGFAHSFAAESEHDQAILAYSTAAKLFQGIHLPAMFIGMQHLQINNNQLAEGFLTVAYNICDSDPTLLNELGVLYYNKKEYRRAIDYFEKTLDIVESVHSKLNNWEITLCNLGHAYRKIRNYEKAKEQFEKVFSLNPSNSQAYSAMAFIYQIEGNLDEAIYNYHSALVLNPEDSFCAEMLKRALEELPNNDITKGVGFKFLDDEVKMEMEQNDVDERHAPPEYELLEQLGFSYLLDNCKDEDVSNIEFKINNSNQNINDNDDVKDMNLEVKSPESNYEVTDIIDDDSLLINDHQNSIFDKFPVNRNYFVSKDYKFPDPNITPKLNNMIDKTTTSNEISSTNPFSDFNDYSIYTPLQNANNSLIFSDASISSTSSSITSYKIKQKQQQQQQQQLQTKQQSTSTESLNKFSLLAKDNLLSNSTITNFDLGETSKSNNNLMNRFNDIDSTEGITPSQIRGRFGASTSFLGKDTSFNESFSIDDSGSPLFNKNILESETPSKQKIINLGFPSSTSSYSSKGESSLKTPIPSRFLDSLSEMKLKYSSPSREGMLTKDKEKGSYIFNQSYLRNYYSLLKKNSTENSTNEDDHAIIINSSPKNGMISSNEEEEEEKEDNDKNENEEEDVNNDNSNKDNEGEVEGESEEEEEEVNKSKEENYYFQKQEQNSTDDEDIDMEMD</sequence>
<dbReference type="Gene3D" id="1.25.40.10">
    <property type="entry name" value="Tetratricopeptide repeat domain"/>
    <property type="match status" value="1"/>
</dbReference>
<dbReference type="InterPro" id="IPR011990">
    <property type="entry name" value="TPR-like_helical_dom_sf"/>
</dbReference>
<feature type="repeat" description="TPR" evidence="7">
    <location>
        <begin position="549"/>
        <end position="582"/>
    </location>
</feature>
<accession>A0A1Y2DB40</accession>
<dbReference type="GO" id="GO:0016567">
    <property type="term" value="P:protein ubiquitination"/>
    <property type="evidence" value="ECO:0007669"/>
    <property type="project" value="TreeGrafter"/>
</dbReference>
<dbReference type="GO" id="GO:0045842">
    <property type="term" value="P:positive regulation of mitotic metaphase/anaphase transition"/>
    <property type="evidence" value="ECO:0007669"/>
    <property type="project" value="TreeGrafter"/>
</dbReference>
<dbReference type="PANTHER" id="PTHR12558">
    <property type="entry name" value="CELL DIVISION CYCLE 16,23,27"/>
    <property type="match status" value="1"/>
</dbReference>
<evidence type="ECO:0000256" key="3">
    <source>
        <dbReference type="ARBA" id="ARBA00022776"/>
    </source>
</evidence>
<keyword evidence="10" id="KW-1185">Reference proteome</keyword>
<evidence type="ECO:0000313" key="9">
    <source>
        <dbReference type="EMBL" id="ORY56480.1"/>
    </source>
</evidence>
<keyword evidence="1" id="KW-0132">Cell division</keyword>
<evidence type="ECO:0000256" key="4">
    <source>
        <dbReference type="ARBA" id="ARBA00022786"/>
    </source>
</evidence>
<dbReference type="InterPro" id="IPR019734">
    <property type="entry name" value="TPR_rpt"/>
</dbReference>
<feature type="compositionally biased region" description="Polar residues" evidence="8">
    <location>
        <begin position="999"/>
        <end position="1008"/>
    </location>
</feature>
<dbReference type="Pfam" id="PF13424">
    <property type="entry name" value="TPR_12"/>
    <property type="match status" value="1"/>
</dbReference>
<evidence type="ECO:0000256" key="7">
    <source>
        <dbReference type="PROSITE-ProRule" id="PRU00339"/>
    </source>
</evidence>
<name>A0A1Y2DB40_9FUNG</name>
<feature type="region of interest" description="Disordered" evidence="8">
    <location>
        <begin position="985"/>
        <end position="1083"/>
    </location>
</feature>
<dbReference type="PANTHER" id="PTHR12558:SF9">
    <property type="entry name" value="CELL DIVISION CYCLE PROTEIN 16 HOMOLOG"/>
    <property type="match status" value="1"/>
</dbReference>
<feature type="repeat" description="TPR" evidence="7">
    <location>
        <begin position="515"/>
        <end position="548"/>
    </location>
</feature>
<dbReference type="GO" id="GO:0051301">
    <property type="term" value="P:cell division"/>
    <property type="evidence" value="ECO:0007669"/>
    <property type="project" value="UniProtKB-KW"/>
</dbReference>
<comment type="caution">
    <text evidence="9">The sequence shown here is derived from an EMBL/GenBank/DDBJ whole genome shotgun (WGS) entry which is preliminary data.</text>
</comment>
<gene>
    <name evidence="9" type="ORF">LY90DRAFT_455080</name>
</gene>
<organism evidence="9 10">
    <name type="scientific">Neocallimastix californiae</name>
    <dbReference type="NCBI Taxonomy" id="1754190"/>
    <lineage>
        <taxon>Eukaryota</taxon>
        <taxon>Fungi</taxon>
        <taxon>Fungi incertae sedis</taxon>
        <taxon>Chytridiomycota</taxon>
        <taxon>Chytridiomycota incertae sedis</taxon>
        <taxon>Neocallimastigomycetes</taxon>
        <taxon>Neocallimastigales</taxon>
        <taxon>Neocallimastigaceae</taxon>
        <taxon>Neocallimastix</taxon>
    </lineage>
</organism>
<keyword evidence="3" id="KW-0498">Mitosis</keyword>
<reference evidence="9 10" key="1">
    <citation type="submission" date="2016-08" db="EMBL/GenBank/DDBJ databases">
        <title>A Parts List for Fungal Cellulosomes Revealed by Comparative Genomics.</title>
        <authorList>
            <consortium name="DOE Joint Genome Institute"/>
            <person name="Haitjema C.H."/>
            <person name="Gilmore S.P."/>
            <person name="Henske J.K."/>
            <person name="Solomon K.V."/>
            <person name="De Groot R."/>
            <person name="Kuo A."/>
            <person name="Mondo S.J."/>
            <person name="Salamov A.A."/>
            <person name="Labutti K."/>
            <person name="Zhao Z."/>
            <person name="Chiniquy J."/>
            <person name="Barry K."/>
            <person name="Brewer H.M."/>
            <person name="Purvine S.O."/>
            <person name="Wright A.T."/>
            <person name="Boxma B."/>
            <person name="Van Alen T."/>
            <person name="Hackstein J.H."/>
            <person name="Baker S.E."/>
            <person name="Grigoriev I.V."/>
            <person name="O'Malley M.A."/>
        </authorList>
    </citation>
    <scope>NUCLEOTIDE SEQUENCE [LARGE SCALE GENOMIC DNA]</scope>
    <source>
        <strain evidence="9 10">G1</strain>
    </source>
</reference>
<dbReference type="AlphaFoldDB" id="A0A1Y2DB40"/>
<evidence type="ECO:0000313" key="10">
    <source>
        <dbReference type="Proteomes" id="UP000193920"/>
    </source>
</evidence>
<evidence type="ECO:0000256" key="8">
    <source>
        <dbReference type="SAM" id="MobiDB-lite"/>
    </source>
</evidence>
<feature type="compositionally biased region" description="Acidic residues" evidence="8">
    <location>
        <begin position="1042"/>
        <end position="1054"/>
    </location>
</feature>
<keyword evidence="6" id="KW-0131">Cell cycle</keyword>
<dbReference type="Pfam" id="PF12895">
    <property type="entry name" value="ANAPC3"/>
    <property type="match status" value="1"/>
</dbReference>
<dbReference type="PROSITE" id="PS50005">
    <property type="entry name" value="TPR"/>
    <property type="match status" value="4"/>
</dbReference>